<dbReference type="KEGG" id="bany:112054693"/>
<reference evidence="19" key="1">
    <citation type="submission" date="2025-08" db="UniProtKB">
        <authorList>
            <consortium name="RefSeq"/>
        </authorList>
    </citation>
    <scope>IDENTIFICATION</scope>
</reference>
<evidence type="ECO:0000256" key="15">
    <source>
        <dbReference type="ARBA" id="ARBA00047827"/>
    </source>
</evidence>
<dbReference type="GO" id="GO:0016712">
    <property type="term" value="F:oxidoreductase activity, acting on paired donors, with incorporation or reduction of molecular oxygen, reduced flavin or flavoprotein as one donor, and incorporation of one atom of oxygen"/>
    <property type="evidence" value="ECO:0007669"/>
    <property type="project" value="UniProtKB-EC"/>
</dbReference>
<dbReference type="GeneID" id="112054693"/>
<keyword evidence="18" id="KW-1185">Reference proteome</keyword>
<dbReference type="PRINTS" id="PR00463">
    <property type="entry name" value="EP450I"/>
</dbReference>
<dbReference type="GO" id="GO:0020037">
    <property type="term" value="F:heme binding"/>
    <property type="evidence" value="ECO:0007669"/>
    <property type="project" value="InterPro"/>
</dbReference>
<evidence type="ECO:0000256" key="10">
    <source>
        <dbReference type="ARBA" id="ARBA00022848"/>
    </source>
</evidence>
<organism evidence="18 19">
    <name type="scientific">Bicyclus anynana</name>
    <name type="common">Squinting bush brown butterfly</name>
    <dbReference type="NCBI Taxonomy" id="110368"/>
    <lineage>
        <taxon>Eukaryota</taxon>
        <taxon>Metazoa</taxon>
        <taxon>Ecdysozoa</taxon>
        <taxon>Arthropoda</taxon>
        <taxon>Hexapoda</taxon>
        <taxon>Insecta</taxon>
        <taxon>Pterygota</taxon>
        <taxon>Neoptera</taxon>
        <taxon>Endopterygota</taxon>
        <taxon>Lepidoptera</taxon>
        <taxon>Glossata</taxon>
        <taxon>Ditrysia</taxon>
        <taxon>Papilionoidea</taxon>
        <taxon>Nymphalidae</taxon>
        <taxon>Satyrinae</taxon>
        <taxon>Satyrini</taxon>
        <taxon>Mycalesina</taxon>
        <taxon>Bicyclus</taxon>
    </lineage>
</organism>
<evidence type="ECO:0000256" key="14">
    <source>
        <dbReference type="ARBA" id="ARBA00023136"/>
    </source>
</evidence>
<dbReference type="PROSITE" id="PS00086">
    <property type="entry name" value="CYTOCHROME_P450"/>
    <property type="match status" value="1"/>
</dbReference>
<comment type="catalytic activity">
    <reaction evidence="15">
        <text>an organic molecule + reduced [NADPH--hemoprotein reductase] + O2 = an alcohol + oxidized [NADPH--hemoprotein reductase] + H2O + H(+)</text>
        <dbReference type="Rhea" id="RHEA:17149"/>
        <dbReference type="Rhea" id="RHEA-COMP:11964"/>
        <dbReference type="Rhea" id="RHEA-COMP:11965"/>
        <dbReference type="ChEBI" id="CHEBI:15377"/>
        <dbReference type="ChEBI" id="CHEBI:15378"/>
        <dbReference type="ChEBI" id="CHEBI:15379"/>
        <dbReference type="ChEBI" id="CHEBI:30879"/>
        <dbReference type="ChEBI" id="CHEBI:57618"/>
        <dbReference type="ChEBI" id="CHEBI:58210"/>
        <dbReference type="ChEBI" id="CHEBI:142491"/>
        <dbReference type="EC" id="1.14.14.1"/>
    </reaction>
</comment>
<dbReference type="PRINTS" id="PR00385">
    <property type="entry name" value="P450"/>
</dbReference>
<dbReference type="Gene3D" id="1.10.630.10">
    <property type="entry name" value="Cytochrome P450"/>
    <property type="match status" value="1"/>
</dbReference>
<dbReference type="InterPro" id="IPR001128">
    <property type="entry name" value="Cyt_P450"/>
</dbReference>
<evidence type="ECO:0000256" key="2">
    <source>
        <dbReference type="ARBA" id="ARBA00003690"/>
    </source>
</evidence>
<dbReference type="OrthoDB" id="2789670at2759"/>
<dbReference type="InterPro" id="IPR050476">
    <property type="entry name" value="Insect_CytP450_Detox"/>
</dbReference>
<evidence type="ECO:0000256" key="8">
    <source>
        <dbReference type="ARBA" id="ARBA00022723"/>
    </source>
</evidence>
<dbReference type="InterPro" id="IPR017972">
    <property type="entry name" value="Cyt_P450_CS"/>
</dbReference>
<comment type="subcellular location">
    <subcellularLocation>
        <location evidence="4">Endoplasmic reticulum membrane</location>
        <topology evidence="4">Peripheral membrane protein</topology>
    </subcellularLocation>
    <subcellularLocation>
        <location evidence="3">Microsome membrane</location>
        <topology evidence="3">Peripheral membrane protein</topology>
    </subcellularLocation>
</comment>
<evidence type="ECO:0000313" key="19">
    <source>
        <dbReference type="RefSeq" id="XP_023950326.2"/>
    </source>
</evidence>
<name>A0A6J1P217_BICAN</name>
<evidence type="ECO:0000256" key="17">
    <source>
        <dbReference type="RuleBase" id="RU000461"/>
    </source>
</evidence>
<keyword evidence="9" id="KW-0256">Endoplasmic reticulum</keyword>
<keyword evidence="7 16" id="KW-0349">Heme</keyword>
<evidence type="ECO:0000256" key="4">
    <source>
        <dbReference type="ARBA" id="ARBA00004406"/>
    </source>
</evidence>
<proteinExistence type="inferred from homology"/>
<comment type="cofactor">
    <cofactor evidence="1 16">
        <name>heme</name>
        <dbReference type="ChEBI" id="CHEBI:30413"/>
    </cofactor>
</comment>
<evidence type="ECO:0000256" key="6">
    <source>
        <dbReference type="ARBA" id="ARBA00012109"/>
    </source>
</evidence>
<dbReference type="InterPro" id="IPR002401">
    <property type="entry name" value="Cyt_P450_E_grp-I"/>
</dbReference>
<evidence type="ECO:0000256" key="16">
    <source>
        <dbReference type="PIRSR" id="PIRSR602401-1"/>
    </source>
</evidence>
<keyword evidence="8 16" id="KW-0479">Metal-binding</keyword>
<dbReference type="PANTHER" id="PTHR24292">
    <property type="entry name" value="CYTOCHROME P450"/>
    <property type="match status" value="1"/>
</dbReference>
<keyword evidence="12 16" id="KW-0408">Iron</keyword>
<keyword evidence="13 17" id="KW-0503">Monooxygenase</keyword>
<dbReference type="Proteomes" id="UP001652582">
    <property type="component" value="Chromosome 4"/>
</dbReference>
<evidence type="ECO:0000313" key="18">
    <source>
        <dbReference type="Proteomes" id="UP001652582"/>
    </source>
</evidence>
<dbReference type="GO" id="GO:0005789">
    <property type="term" value="C:endoplasmic reticulum membrane"/>
    <property type="evidence" value="ECO:0007669"/>
    <property type="project" value="UniProtKB-SubCell"/>
</dbReference>
<keyword evidence="11 17" id="KW-0560">Oxidoreductase</keyword>
<evidence type="ECO:0000256" key="13">
    <source>
        <dbReference type="ARBA" id="ARBA00023033"/>
    </source>
</evidence>
<dbReference type="CDD" id="cd11056">
    <property type="entry name" value="CYP6-like"/>
    <property type="match status" value="1"/>
</dbReference>
<dbReference type="Pfam" id="PF00067">
    <property type="entry name" value="p450"/>
    <property type="match status" value="1"/>
</dbReference>
<evidence type="ECO:0000256" key="12">
    <source>
        <dbReference type="ARBA" id="ARBA00023004"/>
    </source>
</evidence>
<protein>
    <recommendedName>
        <fullName evidence="6">unspecific monooxygenase</fullName>
        <ecNumber evidence="6">1.14.14.1</ecNumber>
    </recommendedName>
</protein>
<keyword evidence="10" id="KW-0492">Microsome</keyword>
<dbReference type="EC" id="1.14.14.1" evidence="6"/>
<sequence length="495" mass="56749">MLLVLIFVCTFLIFIYLNGKYNENYWTRRGVTFHKKNKVMGVFWDFLTTPRSFFENLCDIYKEYPNEPAVGVGSFFTPCLYVPDPVNIQHVLASDFASFNHRGVDPNEGDVLAGTILFLSGKKWKLIRQSMTPLFTSTKLKSMYYIIDKSAQDFVVHLKDNPKLLKGDAFSTLSTFCCAAVGAAVFGVTTHSIFDSPFLTVARKAFKPTLVRNIKFAIANLSPSIFKYLNINFFKEFEDFFINAIKQVVRHRENEDVKRHDFADICVSLQRSGKLVDPETGYELEPTDEVLAAQAFFFFVAGVEPTAAAIFATLVELGKHPEIQQKVHEEIDRAFEENDSKMSYDTVANMKYLDMVVCEAMRLHTPIGFLTRKCIRDTVLPNGNIKIEKGTKILTALYELHHDSKYYPDPEVFKPERFSRENKNSAMDLTYMPFGKGNRNCVGMRYAQLQVKAGLLYLLRHFTVKTIVNNNLPKYRKDQVQVRLNNVDVEFSPRN</sequence>
<dbReference type="AlphaFoldDB" id="A0A6J1P217"/>
<evidence type="ECO:0000256" key="7">
    <source>
        <dbReference type="ARBA" id="ARBA00022617"/>
    </source>
</evidence>
<dbReference type="RefSeq" id="XP_023950326.2">
    <property type="nucleotide sequence ID" value="XM_024094558.2"/>
</dbReference>
<evidence type="ECO:0000256" key="11">
    <source>
        <dbReference type="ARBA" id="ARBA00023002"/>
    </source>
</evidence>
<evidence type="ECO:0000256" key="3">
    <source>
        <dbReference type="ARBA" id="ARBA00004174"/>
    </source>
</evidence>
<dbReference type="PANTHER" id="PTHR24292:SF84">
    <property type="entry name" value="CYTOCHROME P450 28A5-RELATED"/>
    <property type="match status" value="1"/>
</dbReference>
<evidence type="ECO:0000256" key="5">
    <source>
        <dbReference type="ARBA" id="ARBA00010617"/>
    </source>
</evidence>
<comment type="function">
    <text evidence="2">May be involved in the metabolism of insect hormones and in the breakdown of synthetic insecticides.</text>
</comment>
<keyword evidence="14" id="KW-0472">Membrane</keyword>
<gene>
    <name evidence="19" type="primary">LOC112054693</name>
</gene>
<feature type="binding site" description="axial binding residue" evidence="16">
    <location>
        <position position="441"/>
    </location>
    <ligand>
        <name>heme</name>
        <dbReference type="ChEBI" id="CHEBI:30413"/>
    </ligand>
    <ligandPart>
        <name>Fe</name>
        <dbReference type="ChEBI" id="CHEBI:18248"/>
    </ligandPart>
</feature>
<evidence type="ECO:0000256" key="1">
    <source>
        <dbReference type="ARBA" id="ARBA00001971"/>
    </source>
</evidence>
<dbReference type="SUPFAM" id="SSF48264">
    <property type="entry name" value="Cytochrome P450"/>
    <property type="match status" value="1"/>
</dbReference>
<comment type="similarity">
    <text evidence="5 17">Belongs to the cytochrome P450 family.</text>
</comment>
<dbReference type="InterPro" id="IPR036396">
    <property type="entry name" value="Cyt_P450_sf"/>
</dbReference>
<accession>A0A6J1P217</accession>
<evidence type="ECO:0000256" key="9">
    <source>
        <dbReference type="ARBA" id="ARBA00022824"/>
    </source>
</evidence>
<dbReference type="GO" id="GO:0005506">
    <property type="term" value="F:iron ion binding"/>
    <property type="evidence" value="ECO:0007669"/>
    <property type="project" value="InterPro"/>
</dbReference>